<organism evidence="2 3">
    <name type="scientific">Kribbella sindirgiensis</name>
    <dbReference type="NCBI Taxonomy" id="1124744"/>
    <lineage>
        <taxon>Bacteria</taxon>
        <taxon>Bacillati</taxon>
        <taxon>Actinomycetota</taxon>
        <taxon>Actinomycetes</taxon>
        <taxon>Propionibacteriales</taxon>
        <taxon>Kribbellaceae</taxon>
        <taxon>Kribbella</taxon>
    </lineage>
</organism>
<dbReference type="Pfam" id="PF05016">
    <property type="entry name" value="ParE_toxin"/>
    <property type="match status" value="1"/>
</dbReference>
<dbReference type="OrthoDB" id="9812706at2"/>
<name>A0A4R0IU79_9ACTN</name>
<dbReference type="Gene3D" id="3.30.2310.20">
    <property type="entry name" value="RelE-like"/>
    <property type="match status" value="1"/>
</dbReference>
<keyword evidence="3" id="KW-1185">Reference proteome</keyword>
<dbReference type="AlphaFoldDB" id="A0A4R0IU79"/>
<proteinExistence type="predicted"/>
<dbReference type="RefSeq" id="WP_131288269.1">
    <property type="nucleotide sequence ID" value="NZ_SJKA01000004.1"/>
</dbReference>
<dbReference type="InterPro" id="IPR007712">
    <property type="entry name" value="RelE/ParE_toxin"/>
</dbReference>
<accession>A0A4R0IU79</accession>
<sequence length="83" mass="9153">MTYEVTWSERALNQAAGFLADDPEGLAQLLDAVDLLEDDPRPEGTAEYGSPDVRRMSIGRYRVLYDVNDTTVTVVVIHAGRLG</sequence>
<gene>
    <name evidence="2" type="ORF">E0H50_14555</name>
</gene>
<dbReference type="SUPFAM" id="SSF143011">
    <property type="entry name" value="RelE-like"/>
    <property type="match status" value="1"/>
</dbReference>
<dbReference type="InterPro" id="IPR035093">
    <property type="entry name" value="RelE/ParE_toxin_dom_sf"/>
</dbReference>
<evidence type="ECO:0000313" key="3">
    <source>
        <dbReference type="Proteomes" id="UP000292695"/>
    </source>
</evidence>
<dbReference type="EMBL" id="SJKA01000004">
    <property type="protein sequence ID" value="TCC35086.1"/>
    <property type="molecule type" value="Genomic_DNA"/>
</dbReference>
<evidence type="ECO:0000313" key="2">
    <source>
        <dbReference type="EMBL" id="TCC35086.1"/>
    </source>
</evidence>
<reference evidence="2 3" key="1">
    <citation type="submission" date="2019-02" db="EMBL/GenBank/DDBJ databases">
        <title>Kribbella capetownensis sp. nov. and Kribbella speibonae sp. nov., isolated from soil.</title>
        <authorList>
            <person name="Curtis S.M."/>
            <person name="Norton I."/>
            <person name="Everest G.J."/>
            <person name="Meyers P.R."/>
        </authorList>
    </citation>
    <scope>NUCLEOTIDE SEQUENCE [LARGE SCALE GENOMIC DNA]</scope>
    <source>
        <strain evidence="2 3">DSM 27082</strain>
    </source>
</reference>
<keyword evidence="1" id="KW-1277">Toxin-antitoxin system</keyword>
<dbReference type="Proteomes" id="UP000292695">
    <property type="component" value="Unassembled WGS sequence"/>
</dbReference>
<comment type="caution">
    <text evidence="2">The sequence shown here is derived from an EMBL/GenBank/DDBJ whole genome shotgun (WGS) entry which is preliminary data.</text>
</comment>
<protein>
    <submittedName>
        <fullName evidence="2">Type II toxin-antitoxin system RelE/ParE family toxin</fullName>
    </submittedName>
</protein>
<evidence type="ECO:0000256" key="1">
    <source>
        <dbReference type="ARBA" id="ARBA00022649"/>
    </source>
</evidence>